<proteinExistence type="predicted"/>
<accession>A0A3G1A525</accession>
<reference evidence="2" key="1">
    <citation type="book" date="2010" name="EXTREMOPHILES" publisher="0:0-0">
        <title>Complete genome sequences of ten hyperthermophilic archaea reveal their metabolic capabilities and possible ecological roles.</title>
        <editorList>
            <person name="?"/>
        </editorList>
        <authorList>
            <person name="Ravin N.V."/>
            <person name="Mardanov A.V."/>
            <person name="Bonch-Osmolovskaya E.A."/>
            <person name="Skryabin K.G."/>
        </authorList>
    </citation>
    <scope>NUCLEOTIDE SEQUENCE [LARGE SCALE GENOMIC DNA]</scope>
    <source>
        <strain evidence="2">1505</strain>
    </source>
</reference>
<dbReference type="Gene3D" id="3.30.460.10">
    <property type="entry name" value="Beta Polymerase, domain 2"/>
    <property type="match status" value="1"/>
</dbReference>
<evidence type="ECO:0008006" key="3">
    <source>
        <dbReference type="Google" id="ProtNLM"/>
    </source>
</evidence>
<dbReference type="KEGG" id="tcb:TCARB_0814"/>
<organism evidence="1 2">
    <name type="scientific">Thermofilum adornatum 1505</name>
    <dbReference type="NCBI Taxonomy" id="697581"/>
    <lineage>
        <taxon>Archaea</taxon>
        <taxon>Thermoproteota</taxon>
        <taxon>Thermoprotei</taxon>
        <taxon>Thermofilales</taxon>
        <taxon>Thermofilaceae</taxon>
        <taxon>Thermofilum</taxon>
    </lineage>
</organism>
<dbReference type="GeneID" id="58787992"/>
<dbReference type="RefSeq" id="WP_187148191.1">
    <property type="nucleotide sequence ID" value="NZ_CP007493.1"/>
</dbReference>
<dbReference type="SUPFAM" id="SSF81301">
    <property type="entry name" value="Nucleotidyltransferase"/>
    <property type="match status" value="1"/>
</dbReference>
<dbReference type="InterPro" id="IPR043519">
    <property type="entry name" value="NT_sf"/>
</dbReference>
<sequence length="55" mass="6105">MNKRRLKEPYQSLLGELVKALHEKPGDDLVSVAIYGSAARGEATLIPLNQRCLLQ</sequence>
<evidence type="ECO:0000313" key="1">
    <source>
        <dbReference type="EMBL" id="AJB41866.1"/>
    </source>
</evidence>
<dbReference type="Proteomes" id="UP000266720">
    <property type="component" value="Chromosome"/>
</dbReference>
<dbReference type="EMBL" id="CP007493">
    <property type="protein sequence ID" value="AJB41866.1"/>
    <property type="molecule type" value="Genomic_DNA"/>
</dbReference>
<dbReference type="AlphaFoldDB" id="A0A3G1A525"/>
<name>A0A3G1A525_9CREN</name>
<protein>
    <recommendedName>
        <fullName evidence="3">Polymerase nucleotidyl transferase domain-containing protein</fullName>
    </recommendedName>
</protein>
<evidence type="ECO:0000313" key="2">
    <source>
        <dbReference type="Proteomes" id="UP000266720"/>
    </source>
</evidence>
<gene>
    <name evidence="1" type="ORF">TCARB_0814</name>
</gene>